<evidence type="ECO:0008006" key="3">
    <source>
        <dbReference type="Google" id="ProtNLM"/>
    </source>
</evidence>
<gene>
    <name evidence="1" type="ORF">BN997_01123</name>
</gene>
<dbReference type="InterPro" id="IPR010064">
    <property type="entry name" value="HK97-gp10_tail"/>
</dbReference>
<proteinExistence type="predicted"/>
<dbReference type="Proteomes" id="UP000040453">
    <property type="component" value="Unassembled WGS sequence"/>
</dbReference>
<dbReference type="STRING" id="545501.BN997_01123"/>
<organism evidence="1 2">
    <name type="scientific">Oceanobacillus oncorhynchi</name>
    <dbReference type="NCBI Taxonomy" id="545501"/>
    <lineage>
        <taxon>Bacteria</taxon>
        <taxon>Bacillati</taxon>
        <taxon>Bacillota</taxon>
        <taxon>Bacilli</taxon>
        <taxon>Bacillales</taxon>
        <taxon>Bacillaceae</taxon>
        <taxon>Oceanobacillus</taxon>
    </lineage>
</organism>
<accession>A0A0A1M7Q3</accession>
<sequence>MQIVWEGFKEFSDELGKMGKQMEKNLLEAMKKYIMLAEEGAKALAPRDSGDLEESIQFKPPTIQGDKVVSEGGSNLAYALRQHEKPHGSGFGDKYDNGLLVVKYYTDGKGLRTLQKPSWRGEQPGRKYLERAIVITEDDFEKIMAEALEKTLGGE</sequence>
<dbReference type="Pfam" id="PF04883">
    <property type="entry name" value="HK97-gp10_like"/>
    <property type="match status" value="1"/>
</dbReference>
<name>A0A0A1M7Q3_9BACI</name>
<keyword evidence="2" id="KW-1185">Reference proteome</keyword>
<dbReference type="AlphaFoldDB" id="A0A0A1M7Q3"/>
<dbReference type="EMBL" id="CDGG01000001">
    <property type="protein sequence ID" value="CEI81305.1"/>
    <property type="molecule type" value="Genomic_DNA"/>
</dbReference>
<evidence type="ECO:0000313" key="2">
    <source>
        <dbReference type="Proteomes" id="UP000040453"/>
    </source>
</evidence>
<evidence type="ECO:0000313" key="1">
    <source>
        <dbReference type="EMBL" id="CEI81305.1"/>
    </source>
</evidence>
<protein>
    <recommendedName>
        <fullName evidence="3">Phage virion morphogenesis family protein</fullName>
    </recommendedName>
</protein>
<reference evidence="1 2" key="1">
    <citation type="submission" date="2014-11" db="EMBL/GenBank/DDBJ databases">
        <authorList>
            <person name="Urmite Genomes Urmite Genomes"/>
        </authorList>
    </citation>
    <scope>NUCLEOTIDE SEQUENCE [LARGE SCALE GENOMIC DNA]</scope>
    <source>
        <strain evidence="1 2">Oc5</strain>
    </source>
</reference>